<dbReference type="AlphaFoldDB" id="A0A415MVH5"/>
<name>A0A415MVH5_9FIRM</name>
<evidence type="ECO:0000313" key="2">
    <source>
        <dbReference type="Proteomes" id="UP000283325"/>
    </source>
</evidence>
<dbReference type="InterPro" id="IPR015122">
    <property type="entry name" value="Tn916-Xis"/>
</dbReference>
<dbReference type="Proteomes" id="UP000283325">
    <property type="component" value="Unassembled WGS sequence"/>
</dbReference>
<dbReference type="GO" id="GO:0003677">
    <property type="term" value="F:DNA binding"/>
    <property type="evidence" value="ECO:0007669"/>
    <property type="project" value="UniProtKB-KW"/>
</dbReference>
<evidence type="ECO:0000313" key="1">
    <source>
        <dbReference type="EMBL" id="RHL85775.1"/>
    </source>
</evidence>
<gene>
    <name evidence="1" type="ORF">DWZ98_13240</name>
</gene>
<dbReference type="RefSeq" id="WP_118427482.1">
    <property type="nucleotide sequence ID" value="NZ_JAQDKF010000017.1"/>
</dbReference>
<dbReference type="EMBL" id="QRPD01000013">
    <property type="protein sequence ID" value="RHL85775.1"/>
    <property type="molecule type" value="Genomic_DNA"/>
</dbReference>
<accession>A0A415MVH5</accession>
<keyword evidence="1" id="KW-0238">DNA-binding</keyword>
<proteinExistence type="predicted"/>
<reference evidence="1 2" key="1">
    <citation type="submission" date="2018-08" db="EMBL/GenBank/DDBJ databases">
        <title>A genome reference for cultivated species of the human gut microbiota.</title>
        <authorList>
            <person name="Zou Y."/>
            <person name="Xue W."/>
            <person name="Luo G."/>
        </authorList>
    </citation>
    <scope>NUCLEOTIDE SEQUENCE [LARGE SCALE GENOMIC DNA]</scope>
    <source>
        <strain evidence="1 2">AF36-1BH</strain>
    </source>
</reference>
<sequence length="90" mass="10622">MENLQNQKSNEELVAIPEKYMLTIREAASYFNIGIKNMRRLCESNEGEFSVRWGNKYLICRPRLEVYLNQLMVRERNKNDVGLEENHGVS</sequence>
<dbReference type="InterPro" id="IPR038148">
    <property type="entry name" value="Tn1545/Tn916_Xis"/>
</dbReference>
<dbReference type="Gene3D" id="3.90.105.50">
    <property type="match status" value="1"/>
</dbReference>
<protein>
    <submittedName>
        <fullName evidence="1">DNA-binding protein</fullName>
    </submittedName>
</protein>
<organism evidence="1 2">
    <name type="scientific">Dorea formicigenerans</name>
    <dbReference type="NCBI Taxonomy" id="39486"/>
    <lineage>
        <taxon>Bacteria</taxon>
        <taxon>Bacillati</taxon>
        <taxon>Bacillota</taxon>
        <taxon>Clostridia</taxon>
        <taxon>Lachnospirales</taxon>
        <taxon>Lachnospiraceae</taxon>
        <taxon>Dorea</taxon>
    </lineage>
</organism>
<dbReference type="Pfam" id="PF09035">
    <property type="entry name" value="Tn916-Xis"/>
    <property type="match status" value="1"/>
</dbReference>
<comment type="caution">
    <text evidence="1">The sequence shown here is derived from an EMBL/GenBank/DDBJ whole genome shotgun (WGS) entry which is preliminary data.</text>
</comment>